<dbReference type="EMBL" id="MLBY01000001">
    <property type="protein sequence ID" value="MEE7455446.1"/>
    <property type="molecule type" value="Genomic_DNA"/>
</dbReference>
<evidence type="ECO:0008006" key="4">
    <source>
        <dbReference type="Google" id="ProtNLM"/>
    </source>
</evidence>
<proteinExistence type="predicted"/>
<feature type="chain" id="PRO_5046906237" description="DUF2380 domain-containing protein" evidence="1">
    <location>
        <begin position="27"/>
        <end position="184"/>
    </location>
</feature>
<evidence type="ECO:0000313" key="2">
    <source>
        <dbReference type="EMBL" id="MEE7455446.1"/>
    </source>
</evidence>
<organism evidence="2 3">
    <name type="scientific">Methylobacterium radiotolerans</name>
    <dbReference type="NCBI Taxonomy" id="31998"/>
    <lineage>
        <taxon>Bacteria</taxon>
        <taxon>Pseudomonadati</taxon>
        <taxon>Pseudomonadota</taxon>
        <taxon>Alphaproteobacteria</taxon>
        <taxon>Hyphomicrobiales</taxon>
        <taxon>Methylobacteriaceae</taxon>
        <taxon>Methylobacterium</taxon>
    </lineage>
</organism>
<comment type="caution">
    <text evidence="2">The sequence shown here is derived from an EMBL/GenBank/DDBJ whole genome shotgun (WGS) entry which is preliminary data.</text>
</comment>
<reference evidence="2 3" key="1">
    <citation type="journal article" date="2012" name="Genet. Mol. Biol.">
        <title>Analysis of 16S rRNA and mxaF genes revealing insights into Methylobacterium niche-specific plant association.</title>
        <authorList>
            <person name="Dourado M.N."/>
            <person name="Andreote F.D."/>
            <person name="Dini-Andreote F."/>
            <person name="Conti R."/>
            <person name="Araujo J.M."/>
            <person name="Araujo W.L."/>
        </authorList>
    </citation>
    <scope>NUCLEOTIDE SEQUENCE [LARGE SCALE GENOMIC DNA]</scope>
    <source>
        <strain evidence="2 3">SR1.6/4</strain>
    </source>
</reference>
<keyword evidence="1" id="KW-0732">Signal</keyword>
<gene>
    <name evidence="2" type="ORF">MRSR164_01040</name>
</gene>
<protein>
    <recommendedName>
        <fullName evidence="4">DUF2380 domain-containing protein</fullName>
    </recommendedName>
</protein>
<accession>A0ABU7T4H9</accession>
<keyword evidence="3" id="KW-1185">Reference proteome</keyword>
<evidence type="ECO:0000313" key="3">
    <source>
        <dbReference type="Proteomes" id="UP001349262"/>
    </source>
</evidence>
<evidence type="ECO:0000256" key="1">
    <source>
        <dbReference type="SAM" id="SignalP"/>
    </source>
</evidence>
<sequence length="184" mass="19527">MRLRASPSRLRSALAALALAPALAIASGSAAVAEEAARKAAIFPVEVNDPTLAYGRKPLPADQKRLELVTDGLRKQLVEKGGLESVDLGPQAEEIRKESPLYKCNGCTGPIAKALGAELAVTAFADKGANQLFSLVVVIAEAETGKVVRQGQVVIRANTDDDWSHAVRWIVKNRLLAEPLPGRS</sequence>
<name>A0ABU7T4H9_9HYPH</name>
<dbReference type="Pfam" id="PF11684">
    <property type="entry name" value="DUF3280"/>
    <property type="match status" value="1"/>
</dbReference>
<dbReference type="InterPro" id="IPR021698">
    <property type="entry name" value="DUF3280"/>
</dbReference>
<feature type="signal peptide" evidence="1">
    <location>
        <begin position="1"/>
        <end position="26"/>
    </location>
</feature>
<dbReference type="Proteomes" id="UP001349262">
    <property type="component" value="Unassembled WGS sequence"/>
</dbReference>